<evidence type="ECO:0000313" key="3">
    <source>
        <dbReference type="Proteomes" id="UP000756132"/>
    </source>
</evidence>
<proteinExistence type="predicted"/>
<feature type="compositionally biased region" description="Basic and acidic residues" evidence="1">
    <location>
        <begin position="73"/>
        <end position="95"/>
    </location>
</feature>
<evidence type="ECO:0000256" key="1">
    <source>
        <dbReference type="SAM" id="MobiDB-lite"/>
    </source>
</evidence>
<protein>
    <recommendedName>
        <fullName evidence="4">BTB domain transcription factor</fullName>
    </recommendedName>
</protein>
<dbReference type="Proteomes" id="UP000756132">
    <property type="component" value="Chromosome 9"/>
</dbReference>
<feature type="region of interest" description="Disordered" evidence="1">
    <location>
        <begin position="1"/>
        <end position="131"/>
    </location>
</feature>
<dbReference type="KEGG" id="ffu:CLAFUR5_09025"/>
<evidence type="ECO:0008006" key="4">
    <source>
        <dbReference type="Google" id="ProtNLM"/>
    </source>
</evidence>
<organism evidence="2 3">
    <name type="scientific">Passalora fulva</name>
    <name type="common">Tomato leaf mold</name>
    <name type="synonym">Cladosporium fulvum</name>
    <dbReference type="NCBI Taxonomy" id="5499"/>
    <lineage>
        <taxon>Eukaryota</taxon>
        <taxon>Fungi</taxon>
        <taxon>Dikarya</taxon>
        <taxon>Ascomycota</taxon>
        <taxon>Pezizomycotina</taxon>
        <taxon>Dothideomycetes</taxon>
        <taxon>Dothideomycetidae</taxon>
        <taxon>Mycosphaerellales</taxon>
        <taxon>Mycosphaerellaceae</taxon>
        <taxon>Fulvia</taxon>
    </lineage>
</organism>
<accession>A0A9Q8PFT2</accession>
<feature type="region of interest" description="Disordered" evidence="1">
    <location>
        <begin position="355"/>
        <end position="384"/>
    </location>
</feature>
<feature type="compositionally biased region" description="Acidic residues" evidence="1">
    <location>
        <begin position="49"/>
        <end position="64"/>
    </location>
</feature>
<sequence>MAGTRSSANNTPEKAGTKRKATASSPEGKSKGRPAKGQKTLEETVAPSNDEDLIDADVEDEDMKEVEANTTATKEDEAPLKECAKDNTLDQVKADENEEGTTSKPEESKNDTNGNAEGTAVEEDKEREKAQPSNIMEKGIIYFFTRGRVGVEDPNSVSDLQRSFFVLRPLPPGGKLGEGAIQDVGNNRLIALPKKVWPKSGADKFMAFVEKAKASMDDLKETFFQGSTYSTKTTGTRHTPEVTSLGEGVYALVSSGEGRTTTHLAYQLTIPQELGDVQKDVGIAEKGSFVISMKNPEGGAPSYALPATAEYPKEILEEFGSLAWLPARPAHLDYDNAAFLLIGESFDDGKDKALEPKAEDQQKDDKNVPKEELEQLEKEDEHRIDALKGDDTIFEDLGISSKDYPKVPSTW</sequence>
<dbReference type="PANTHER" id="PTHR34776">
    <property type="entry name" value="F17F16.3 PROTEIN"/>
    <property type="match status" value="1"/>
</dbReference>
<dbReference type="PANTHER" id="PTHR34776:SF1">
    <property type="entry name" value="F17F16.3 PROTEIN"/>
    <property type="match status" value="1"/>
</dbReference>
<dbReference type="RefSeq" id="XP_047766175.1">
    <property type="nucleotide sequence ID" value="XM_047908173.1"/>
</dbReference>
<dbReference type="GeneID" id="71988903"/>
<name>A0A9Q8PFT2_PASFU</name>
<gene>
    <name evidence="2" type="ORF">CLAFUR5_09025</name>
</gene>
<reference evidence="2" key="2">
    <citation type="journal article" date="2022" name="Microb. Genom.">
        <title>A chromosome-scale genome assembly of the tomato pathogen Cladosporium fulvum reveals a compartmentalized genome architecture and the presence of a dispensable chromosome.</title>
        <authorList>
            <person name="Zaccaron A.Z."/>
            <person name="Chen L.H."/>
            <person name="Samaras A."/>
            <person name="Stergiopoulos I."/>
        </authorList>
    </citation>
    <scope>NUCLEOTIDE SEQUENCE</scope>
    <source>
        <strain evidence="2">Race5_Kim</strain>
    </source>
</reference>
<dbReference type="EMBL" id="CP090171">
    <property type="protein sequence ID" value="UJO21809.1"/>
    <property type="molecule type" value="Genomic_DNA"/>
</dbReference>
<keyword evidence="3" id="KW-1185">Reference proteome</keyword>
<dbReference type="AlphaFoldDB" id="A0A9Q8PFT2"/>
<reference evidence="2" key="1">
    <citation type="submission" date="2021-12" db="EMBL/GenBank/DDBJ databases">
        <authorList>
            <person name="Zaccaron A."/>
            <person name="Stergiopoulos I."/>
        </authorList>
    </citation>
    <scope>NUCLEOTIDE SEQUENCE</scope>
    <source>
        <strain evidence="2">Race5_Kim</strain>
    </source>
</reference>
<evidence type="ECO:0000313" key="2">
    <source>
        <dbReference type="EMBL" id="UJO21809.1"/>
    </source>
</evidence>
<dbReference type="OrthoDB" id="1028014at2759"/>
<feature type="compositionally biased region" description="Polar residues" evidence="1">
    <location>
        <begin position="1"/>
        <end position="12"/>
    </location>
</feature>